<dbReference type="Gene3D" id="3.10.20.30">
    <property type="match status" value="1"/>
</dbReference>
<organism evidence="1 2">
    <name type="scientific">Marinococcus luteus</name>
    <dbReference type="NCBI Taxonomy" id="1122204"/>
    <lineage>
        <taxon>Bacteria</taxon>
        <taxon>Bacillati</taxon>
        <taxon>Bacillota</taxon>
        <taxon>Bacilli</taxon>
        <taxon>Bacillales</taxon>
        <taxon>Bacillaceae</taxon>
        <taxon>Marinococcus</taxon>
    </lineage>
</organism>
<accession>A0A1H2T2W3</accession>
<reference evidence="1 2" key="1">
    <citation type="submission" date="2016-10" db="EMBL/GenBank/DDBJ databases">
        <authorList>
            <person name="de Groot N.N."/>
        </authorList>
    </citation>
    <scope>NUCLEOTIDE SEQUENCE [LARGE SCALE GENOMIC DNA]</scope>
    <source>
        <strain evidence="1 2">DSM 23126</strain>
    </source>
</reference>
<dbReference type="PANTHER" id="PTHR34472:SF1">
    <property type="entry name" value="SULFUR CARRIER PROTEIN THIS"/>
    <property type="match status" value="1"/>
</dbReference>
<dbReference type="OrthoDB" id="9798559at2"/>
<dbReference type="InterPro" id="IPR003749">
    <property type="entry name" value="ThiS/MoaD-like"/>
</dbReference>
<protein>
    <submittedName>
        <fullName evidence="1">Sulfur carrier protein ThiS</fullName>
    </submittedName>
</protein>
<proteinExistence type="predicted"/>
<dbReference type="EMBL" id="FNNC01000002">
    <property type="protein sequence ID" value="SDW38198.1"/>
    <property type="molecule type" value="Genomic_DNA"/>
</dbReference>
<dbReference type="STRING" id="1122204.SAMN05421781_1218"/>
<dbReference type="InterPro" id="IPR010035">
    <property type="entry name" value="Thi_S"/>
</dbReference>
<dbReference type="Proteomes" id="UP000199488">
    <property type="component" value="Unassembled WGS sequence"/>
</dbReference>
<dbReference type="RefSeq" id="WP_091612482.1">
    <property type="nucleotide sequence ID" value="NZ_FNNC01000002.1"/>
</dbReference>
<dbReference type="InterPro" id="IPR016155">
    <property type="entry name" value="Mopterin_synth/thiamin_S_b"/>
</dbReference>
<gene>
    <name evidence="1" type="ORF">SAMN05421781_1218</name>
</gene>
<dbReference type="CDD" id="cd00565">
    <property type="entry name" value="Ubl_ThiS"/>
    <property type="match status" value="1"/>
</dbReference>
<dbReference type="Pfam" id="PF02597">
    <property type="entry name" value="ThiS"/>
    <property type="match status" value="1"/>
</dbReference>
<sequence length="66" mass="7399">MQITLNGQLQNIENSQTVADLLEELQIAHKKTVVERNGTIVIEEFHQQEGLMDGDRIEIIHFVGGG</sequence>
<dbReference type="PANTHER" id="PTHR34472">
    <property type="entry name" value="SULFUR CARRIER PROTEIN THIS"/>
    <property type="match status" value="1"/>
</dbReference>
<evidence type="ECO:0000313" key="2">
    <source>
        <dbReference type="Proteomes" id="UP000199488"/>
    </source>
</evidence>
<dbReference type="NCBIfam" id="TIGR01683">
    <property type="entry name" value="thiS"/>
    <property type="match status" value="1"/>
</dbReference>
<dbReference type="SUPFAM" id="SSF54285">
    <property type="entry name" value="MoaD/ThiS"/>
    <property type="match status" value="1"/>
</dbReference>
<keyword evidence="2" id="KW-1185">Reference proteome</keyword>
<dbReference type="AlphaFoldDB" id="A0A1H2T2W3"/>
<evidence type="ECO:0000313" key="1">
    <source>
        <dbReference type="EMBL" id="SDW38198.1"/>
    </source>
</evidence>
<dbReference type="InterPro" id="IPR012675">
    <property type="entry name" value="Beta-grasp_dom_sf"/>
</dbReference>
<name>A0A1H2T2W3_9BACI</name>